<accession>V2ULL1</accession>
<evidence type="ECO:0008006" key="3">
    <source>
        <dbReference type="Google" id="ProtNLM"/>
    </source>
</evidence>
<dbReference type="PATRIC" id="fig|1341683.3.peg.1332"/>
<sequence length="186" mass="21543">MSINNKYLPHYHFIETHSIKIAASQADVMHAVLNYRGDDDAFFKFAIGLRELPIRLLDKITGQQRISKQAFGLDNFTRLEHIEQQELMMGLAGKFWQLNYGQQPILDATSFLAFSESGSAKLTLHFWAEKISDTHTELTTETRVFCVDQKALSSFRPYWYLIRPVSGLIRKRILMKIQKNCQVQDT</sequence>
<dbReference type="OrthoDB" id="5464833at2"/>
<evidence type="ECO:0000313" key="2">
    <source>
        <dbReference type="Proteomes" id="UP000018418"/>
    </source>
</evidence>
<gene>
    <name evidence="1" type="ORF">P255_01345</name>
</gene>
<evidence type="ECO:0000313" key="1">
    <source>
        <dbReference type="EMBL" id="ESK50847.1"/>
    </source>
</evidence>
<organism evidence="1 2">
    <name type="scientific">Acinetobacter brisouii CIP 110357</name>
    <dbReference type="NCBI Taxonomy" id="1341683"/>
    <lineage>
        <taxon>Bacteria</taxon>
        <taxon>Pseudomonadati</taxon>
        <taxon>Pseudomonadota</taxon>
        <taxon>Gammaproteobacteria</taxon>
        <taxon>Moraxellales</taxon>
        <taxon>Moraxellaceae</taxon>
        <taxon>Acinetobacter</taxon>
    </lineage>
</organism>
<name>V2ULL1_9GAMM</name>
<dbReference type="AlphaFoldDB" id="V2ULL1"/>
<reference evidence="1 2" key="1">
    <citation type="submission" date="2013-10" db="EMBL/GenBank/DDBJ databases">
        <title>The Genome Sequence of Acinetobacter brisouii CIP 110357.</title>
        <authorList>
            <consortium name="The Broad Institute Genomics Platform"/>
            <consortium name="The Broad Institute Genome Sequencing Center for Infectious Disease"/>
            <person name="Cerqueira G."/>
            <person name="Feldgarden M."/>
            <person name="Courvalin P."/>
            <person name="Grillot-Courvalin C."/>
            <person name="Clermont D."/>
            <person name="Rocha E."/>
            <person name="Yoon E.-J."/>
            <person name="Nemec A."/>
            <person name="Young S.K."/>
            <person name="Zeng Q."/>
            <person name="Gargeya S."/>
            <person name="Fitzgerald M."/>
            <person name="Abouelleil A."/>
            <person name="Alvarado L."/>
            <person name="Berlin A.M."/>
            <person name="Chapman S.B."/>
            <person name="Gainer-Dewar J."/>
            <person name="Goldberg J."/>
            <person name="Gnerre S."/>
            <person name="Griggs A."/>
            <person name="Gujja S."/>
            <person name="Hansen M."/>
            <person name="Howarth C."/>
            <person name="Imamovic A."/>
            <person name="Ireland A."/>
            <person name="Larimer J."/>
            <person name="McCowan C."/>
            <person name="Murphy C."/>
            <person name="Pearson M."/>
            <person name="Poon T.W."/>
            <person name="Priest M."/>
            <person name="Roberts A."/>
            <person name="Saif S."/>
            <person name="Shea T."/>
            <person name="Sykes S."/>
            <person name="Wortman J."/>
            <person name="Nusbaum C."/>
            <person name="Birren B."/>
        </authorList>
    </citation>
    <scope>NUCLEOTIDE SEQUENCE [LARGE SCALE GENOMIC DNA]</scope>
    <source>
        <strain evidence="1 2">CIP 110357</strain>
    </source>
</reference>
<proteinExistence type="predicted"/>
<dbReference type="HOGENOM" id="CLU_108535_0_0_6"/>
<protein>
    <recommendedName>
        <fullName evidence="3">DUF2867 domain-containing protein</fullName>
    </recommendedName>
</protein>
<keyword evidence="2" id="KW-1185">Reference proteome</keyword>
<dbReference type="EMBL" id="AYEU01000006">
    <property type="protein sequence ID" value="ESK50847.1"/>
    <property type="molecule type" value="Genomic_DNA"/>
</dbReference>
<comment type="caution">
    <text evidence="1">The sequence shown here is derived from an EMBL/GenBank/DDBJ whole genome shotgun (WGS) entry which is preliminary data.</text>
</comment>
<dbReference type="RefSeq" id="WP_004904969.1">
    <property type="nucleotide sequence ID" value="NZ_BBTI01000007.1"/>
</dbReference>
<dbReference type="Proteomes" id="UP000018418">
    <property type="component" value="Unassembled WGS sequence"/>
</dbReference>